<dbReference type="GO" id="GO:0051959">
    <property type="term" value="F:dynein light intermediate chain binding"/>
    <property type="evidence" value="ECO:0007669"/>
    <property type="project" value="InterPro"/>
</dbReference>
<feature type="signal peptide" evidence="1">
    <location>
        <begin position="1"/>
        <end position="22"/>
    </location>
</feature>
<dbReference type="PANTHER" id="PTHR45703">
    <property type="entry name" value="DYNEIN HEAVY CHAIN"/>
    <property type="match status" value="1"/>
</dbReference>
<keyword evidence="3" id="KW-1185">Reference proteome</keyword>
<dbReference type="GO" id="GO:0030286">
    <property type="term" value="C:dynein complex"/>
    <property type="evidence" value="ECO:0007669"/>
    <property type="project" value="InterPro"/>
</dbReference>
<keyword evidence="1" id="KW-0732">Signal</keyword>
<name>A0A673MRY6_9TELE</name>
<dbReference type="InterPro" id="IPR026983">
    <property type="entry name" value="DHC"/>
</dbReference>
<evidence type="ECO:0000313" key="3">
    <source>
        <dbReference type="Proteomes" id="UP000472270"/>
    </source>
</evidence>
<dbReference type="PANTHER" id="PTHR45703:SF32">
    <property type="entry name" value="DYNEINS HEAVY CHAIN"/>
    <property type="match status" value="1"/>
</dbReference>
<organism evidence="2 3">
    <name type="scientific">Sinocyclocheilus rhinocerous</name>
    <dbReference type="NCBI Taxonomy" id="307959"/>
    <lineage>
        <taxon>Eukaryota</taxon>
        <taxon>Metazoa</taxon>
        <taxon>Chordata</taxon>
        <taxon>Craniata</taxon>
        <taxon>Vertebrata</taxon>
        <taxon>Euteleostomi</taxon>
        <taxon>Actinopterygii</taxon>
        <taxon>Neopterygii</taxon>
        <taxon>Teleostei</taxon>
        <taxon>Ostariophysi</taxon>
        <taxon>Cypriniformes</taxon>
        <taxon>Cyprinidae</taxon>
        <taxon>Cyprininae</taxon>
        <taxon>Sinocyclocheilus</taxon>
    </lineage>
</organism>
<evidence type="ECO:0000256" key="1">
    <source>
        <dbReference type="SAM" id="SignalP"/>
    </source>
</evidence>
<dbReference type="Proteomes" id="UP000472270">
    <property type="component" value="Unassembled WGS sequence"/>
</dbReference>
<proteinExistence type="predicted"/>
<dbReference type="GO" id="GO:0007018">
    <property type="term" value="P:microtubule-based movement"/>
    <property type="evidence" value="ECO:0007669"/>
    <property type="project" value="InterPro"/>
</dbReference>
<protein>
    <submittedName>
        <fullName evidence="2">Uncharacterized protein</fullName>
    </submittedName>
</protein>
<dbReference type="AlphaFoldDB" id="A0A673MRY6"/>
<dbReference type="GO" id="GO:0045505">
    <property type="term" value="F:dynein intermediate chain binding"/>
    <property type="evidence" value="ECO:0007669"/>
    <property type="project" value="InterPro"/>
</dbReference>
<dbReference type="Gene3D" id="1.20.58.1120">
    <property type="match status" value="1"/>
</dbReference>
<dbReference type="Ensembl" id="ENSSRHT00000098020.1">
    <property type="protein sequence ID" value="ENSSRHP00000095430.1"/>
    <property type="gene ID" value="ENSSRHG00000046939.1"/>
</dbReference>
<accession>A0A673MRY6</accession>
<feature type="chain" id="PRO_5025433426" evidence="1">
    <location>
        <begin position="23"/>
        <end position="131"/>
    </location>
</feature>
<evidence type="ECO:0000313" key="2">
    <source>
        <dbReference type="Ensembl" id="ENSSRHP00000095430.1"/>
    </source>
</evidence>
<reference evidence="2" key="1">
    <citation type="submission" date="2025-08" db="UniProtKB">
        <authorList>
            <consortium name="Ensembl"/>
        </authorList>
    </citation>
    <scope>IDENTIFICATION</scope>
</reference>
<reference evidence="2" key="2">
    <citation type="submission" date="2025-09" db="UniProtKB">
        <authorList>
            <consortium name="Ensembl"/>
        </authorList>
    </citation>
    <scope>IDENTIFICATION</scope>
</reference>
<sequence>PVRHREWLKPVSFALCLRVCLSYNNECLGCVAQVSMLSQYSEAIRGNLSKILHFKIVSLVTVEIHACDVISKLAKSGCCDVSAFDWLCQLCLYWDETNTHFRYGYEYLGNSGRLVITPLTDRYSVHEFWMC</sequence>